<feature type="transmembrane region" description="Helical" evidence="1">
    <location>
        <begin position="21"/>
        <end position="43"/>
    </location>
</feature>
<feature type="transmembrane region" description="Helical" evidence="1">
    <location>
        <begin position="174"/>
        <end position="192"/>
    </location>
</feature>
<dbReference type="RefSeq" id="WP_132400838.1">
    <property type="nucleotide sequence ID" value="NZ_SMKA01000004.1"/>
</dbReference>
<reference evidence="2 3" key="1">
    <citation type="submission" date="2019-03" db="EMBL/GenBank/DDBJ databases">
        <title>Draft genome sequences of novel Actinobacteria.</title>
        <authorList>
            <person name="Sahin N."/>
            <person name="Ay H."/>
            <person name="Saygin H."/>
        </authorList>
    </citation>
    <scope>NUCLEOTIDE SEQUENCE [LARGE SCALE GENOMIC DNA]</scope>
    <source>
        <strain evidence="2 3">JCM 30547</strain>
    </source>
</reference>
<dbReference type="EMBL" id="SMKA01000004">
    <property type="protein sequence ID" value="TDC34977.1"/>
    <property type="molecule type" value="Genomic_DNA"/>
</dbReference>
<evidence type="ECO:0008006" key="4">
    <source>
        <dbReference type="Google" id="ProtNLM"/>
    </source>
</evidence>
<evidence type="ECO:0000256" key="1">
    <source>
        <dbReference type="SAM" id="Phobius"/>
    </source>
</evidence>
<dbReference type="AlphaFoldDB" id="A0A4R4QH65"/>
<keyword evidence="3" id="KW-1185">Reference proteome</keyword>
<evidence type="ECO:0000313" key="2">
    <source>
        <dbReference type="EMBL" id="TDC34977.1"/>
    </source>
</evidence>
<dbReference type="Proteomes" id="UP000295075">
    <property type="component" value="Unassembled WGS sequence"/>
</dbReference>
<proteinExistence type="predicted"/>
<name>A0A4R4QH65_9ACTN</name>
<keyword evidence="1" id="KW-0812">Transmembrane</keyword>
<keyword evidence="1" id="KW-1133">Transmembrane helix</keyword>
<organism evidence="2 3">
    <name type="scientific">Kribbella albertanoniae</name>
    <dbReference type="NCBI Taxonomy" id="1266829"/>
    <lineage>
        <taxon>Bacteria</taxon>
        <taxon>Bacillati</taxon>
        <taxon>Actinomycetota</taxon>
        <taxon>Actinomycetes</taxon>
        <taxon>Propionibacteriales</taxon>
        <taxon>Kribbellaceae</taxon>
        <taxon>Kribbella</taxon>
    </lineage>
</organism>
<accession>A0A4R4QH65</accession>
<evidence type="ECO:0000313" key="3">
    <source>
        <dbReference type="Proteomes" id="UP000295075"/>
    </source>
</evidence>
<protein>
    <recommendedName>
        <fullName evidence="4">PH domain-containing protein</fullName>
    </recommendedName>
</protein>
<sequence>MNLTMNTSGAEPTVFRNKTNRFWGAGLIGIFAVGWLLSDPLMLRGVPLDVPPADRITSQDAAVFSWVLAVVSGLVLALLWYPCVEVSDEEVVIKNPLLTTSIPKETITAVDESKTYLRVIAAGKSYICIGLEKSLAMAVRDASDSSTALATAAIPETPTPTSEEPSRSLRRPTVVEIVVILVWFSLGAIALVKG</sequence>
<gene>
    <name evidence="2" type="ORF">E1261_02005</name>
</gene>
<feature type="transmembrane region" description="Helical" evidence="1">
    <location>
        <begin position="63"/>
        <end position="81"/>
    </location>
</feature>
<comment type="caution">
    <text evidence="2">The sequence shown here is derived from an EMBL/GenBank/DDBJ whole genome shotgun (WGS) entry which is preliminary data.</text>
</comment>
<keyword evidence="1" id="KW-0472">Membrane</keyword>